<organism evidence="2 3">
    <name type="scientific">Legionella clemsonensis</name>
    <dbReference type="NCBI Taxonomy" id="1867846"/>
    <lineage>
        <taxon>Bacteria</taxon>
        <taxon>Pseudomonadati</taxon>
        <taxon>Pseudomonadota</taxon>
        <taxon>Gammaproteobacteria</taxon>
        <taxon>Legionellales</taxon>
        <taxon>Legionellaceae</taxon>
        <taxon>Legionella</taxon>
    </lineage>
</organism>
<dbReference type="AlphaFoldDB" id="A0A222P6C1"/>
<dbReference type="OrthoDB" id="5648821at2"/>
<dbReference type="KEGG" id="lcd:clem_14350"/>
<protein>
    <submittedName>
        <fullName evidence="2">Uncharacterized protein</fullName>
    </submittedName>
</protein>
<evidence type="ECO:0000313" key="2">
    <source>
        <dbReference type="EMBL" id="ASQ47396.1"/>
    </source>
</evidence>
<dbReference type="Proteomes" id="UP000201728">
    <property type="component" value="Chromosome"/>
</dbReference>
<dbReference type="EMBL" id="CP016397">
    <property type="protein sequence ID" value="ASQ47396.1"/>
    <property type="molecule type" value="Genomic_DNA"/>
</dbReference>
<evidence type="ECO:0000313" key="3">
    <source>
        <dbReference type="Proteomes" id="UP000201728"/>
    </source>
</evidence>
<sequence length="219" mass="24970">MFTTFGIWEKEVRNLVNQLDARLSISSSDWMYTKGLLIFQSVQAEDYYKWLQNDTTGRVSAEFMTNLKIKGFQAVFKAFNLYAASQGELEGISEKEINHFIEVLGTNPELMICHALQAAATTELNDEKKLRSEQNQPMTPQEISAFVKQQFTLNQQNYKDNLSLVSRLSNQLTLMEEYSQYRRSISSGINSNSFVNSSANKNQSLDNKTVVSSTSNFRP</sequence>
<feature type="compositionally biased region" description="Polar residues" evidence="1">
    <location>
        <begin position="199"/>
        <end position="219"/>
    </location>
</feature>
<feature type="region of interest" description="Disordered" evidence="1">
    <location>
        <begin position="196"/>
        <end position="219"/>
    </location>
</feature>
<dbReference type="RefSeq" id="WP_094092136.1">
    <property type="nucleotide sequence ID" value="NZ_CP016397.1"/>
</dbReference>
<name>A0A222P6C1_9GAMM</name>
<reference evidence="3" key="1">
    <citation type="submission" date="2016-07" db="EMBL/GenBank/DDBJ databases">
        <authorList>
            <person name="Florea S."/>
            <person name="Webb J.S."/>
            <person name="Jaromczyk J."/>
            <person name="Schardl C.L."/>
        </authorList>
    </citation>
    <scope>NUCLEOTIDE SEQUENCE [LARGE SCALE GENOMIC DNA]</scope>
    <source>
        <strain evidence="3">CDC-D5610</strain>
    </source>
</reference>
<gene>
    <name evidence="2" type="ORF">clem_14350</name>
</gene>
<keyword evidence="3" id="KW-1185">Reference proteome</keyword>
<evidence type="ECO:0000256" key="1">
    <source>
        <dbReference type="SAM" id="MobiDB-lite"/>
    </source>
</evidence>
<accession>A0A222P6C1</accession>
<proteinExistence type="predicted"/>